<evidence type="ECO:0000259" key="4">
    <source>
        <dbReference type="Pfam" id="PF08774"/>
    </source>
</evidence>
<organism evidence="5">
    <name type="scientific">viral metagenome</name>
    <dbReference type="NCBI Taxonomy" id="1070528"/>
    <lineage>
        <taxon>unclassified sequences</taxon>
        <taxon>metagenomes</taxon>
        <taxon>organismal metagenomes</taxon>
    </lineage>
</organism>
<evidence type="ECO:0000313" key="6">
    <source>
        <dbReference type="EMBL" id="QJA79316.1"/>
    </source>
</evidence>
<accession>A0A6M3IF04</accession>
<comment type="cofactor">
    <cofactor evidence="1">
        <name>Mg(2+)</name>
        <dbReference type="ChEBI" id="CHEBI:18420"/>
    </cofactor>
</comment>
<evidence type="ECO:0000313" key="5">
    <source>
        <dbReference type="EMBL" id="QJA56019.1"/>
    </source>
</evidence>
<dbReference type="Pfam" id="PF08774">
    <property type="entry name" value="VRR_NUC"/>
    <property type="match status" value="1"/>
</dbReference>
<dbReference type="GO" id="GO:0004518">
    <property type="term" value="F:nuclease activity"/>
    <property type="evidence" value="ECO:0007669"/>
    <property type="project" value="UniProtKB-KW"/>
</dbReference>
<evidence type="ECO:0000256" key="3">
    <source>
        <dbReference type="ARBA" id="ARBA00022801"/>
    </source>
</evidence>
<dbReference type="AlphaFoldDB" id="A0A6M3IF04"/>
<evidence type="ECO:0000256" key="1">
    <source>
        <dbReference type="ARBA" id="ARBA00001946"/>
    </source>
</evidence>
<evidence type="ECO:0000256" key="2">
    <source>
        <dbReference type="ARBA" id="ARBA00022722"/>
    </source>
</evidence>
<protein>
    <submittedName>
        <fullName evidence="5">Putative VRR-NUC domain-containing protein</fullName>
    </submittedName>
</protein>
<dbReference type="Gene3D" id="3.40.1350.10">
    <property type="match status" value="1"/>
</dbReference>
<dbReference type="EMBL" id="MT141195">
    <property type="protein sequence ID" value="QJA56019.1"/>
    <property type="molecule type" value="Genomic_DNA"/>
</dbReference>
<dbReference type="InterPro" id="IPR011856">
    <property type="entry name" value="tRNA_endonuc-like_dom_sf"/>
</dbReference>
<keyword evidence="3" id="KW-0378">Hydrolase</keyword>
<dbReference type="GO" id="GO:0016788">
    <property type="term" value="F:hydrolase activity, acting on ester bonds"/>
    <property type="evidence" value="ECO:0007669"/>
    <property type="project" value="InterPro"/>
</dbReference>
<proteinExistence type="predicted"/>
<gene>
    <name evidence="6" type="ORF">MM415A00919_0013</name>
    <name evidence="5" type="ORF">MM415B01941_0010</name>
</gene>
<dbReference type="EMBL" id="MT142376">
    <property type="protein sequence ID" value="QJA79316.1"/>
    <property type="molecule type" value="Genomic_DNA"/>
</dbReference>
<reference evidence="5" key="1">
    <citation type="submission" date="2020-03" db="EMBL/GenBank/DDBJ databases">
        <title>The deep terrestrial virosphere.</title>
        <authorList>
            <person name="Holmfeldt K."/>
            <person name="Nilsson E."/>
            <person name="Simone D."/>
            <person name="Lopez-Fernandez M."/>
            <person name="Wu X."/>
            <person name="de Brujin I."/>
            <person name="Lundin D."/>
            <person name="Andersson A."/>
            <person name="Bertilsson S."/>
            <person name="Dopson M."/>
        </authorList>
    </citation>
    <scope>NUCLEOTIDE SEQUENCE</scope>
    <source>
        <strain evidence="6">MM415A00919</strain>
        <strain evidence="5">MM415B01941</strain>
    </source>
</reference>
<sequence>MSEMKLSENDVIRVINDYLQIQKNQNKLMFIRNNSGAIPIDDGKNKRRYIRFGDKGSPDFLVWIPEGIPQDLYCMWALRGIALEAKSEEGKQSKDQKEWQRDFEAIGGEYYIVKCLEDLIQAIDKIEGK</sequence>
<dbReference type="GO" id="GO:0003676">
    <property type="term" value="F:nucleic acid binding"/>
    <property type="evidence" value="ECO:0007669"/>
    <property type="project" value="InterPro"/>
</dbReference>
<dbReference type="InterPro" id="IPR014883">
    <property type="entry name" value="VRR_NUC"/>
</dbReference>
<feature type="domain" description="VRR-NUC" evidence="4">
    <location>
        <begin position="50"/>
        <end position="113"/>
    </location>
</feature>
<keyword evidence="2" id="KW-0540">Nuclease</keyword>
<name>A0A6M3IF04_9ZZZZ</name>